<accession>A0A1I0XNN9</accession>
<feature type="transmembrane region" description="Helical" evidence="2">
    <location>
        <begin position="91"/>
        <end position="113"/>
    </location>
</feature>
<gene>
    <name evidence="3" type="ORF">SAMN05421867_105155</name>
</gene>
<evidence type="ECO:0000256" key="1">
    <source>
        <dbReference type="SAM" id="MobiDB-lite"/>
    </source>
</evidence>
<evidence type="ECO:0000256" key="2">
    <source>
        <dbReference type="SAM" id="Phobius"/>
    </source>
</evidence>
<dbReference type="OrthoDB" id="3543412at2"/>
<feature type="region of interest" description="Disordered" evidence="1">
    <location>
        <begin position="1"/>
        <end position="38"/>
    </location>
</feature>
<keyword evidence="2" id="KW-0472">Membrane</keyword>
<organism evidence="3 4">
    <name type="scientific">Cellulomonas marina</name>
    <dbReference type="NCBI Taxonomy" id="988821"/>
    <lineage>
        <taxon>Bacteria</taxon>
        <taxon>Bacillati</taxon>
        <taxon>Actinomycetota</taxon>
        <taxon>Actinomycetes</taxon>
        <taxon>Micrococcales</taxon>
        <taxon>Cellulomonadaceae</taxon>
        <taxon>Cellulomonas</taxon>
    </lineage>
</organism>
<keyword evidence="4" id="KW-1185">Reference proteome</keyword>
<proteinExistence type="predicted"/>
<protein>
    <submittedName>
        <fullName evidence="3">Uncharacterized membrane protein, DUF485 family</fullName>
    </submittedName>
</protein>
<dbReference type="RefSeq" id="WP_090031907.1">
    <property type="nucleotide sequence ID" value="NZ_BONM01000041.1"/>
</dbReference>
<keyword evidence="2" id="KW-0812">Transmembrane</keyword>
<dbReference type="InterPro" id="IPR007436">
    <property type="entry name" value="DUF485"/>
</dbReference>
<dbReference type="InterPro" id="IPR036259">
    <property type="entry name" value="MFS_trans_sf"/>
</dbReference>
<dbReference type="STRING" id="988821.SAMN05421867_105155"/>
<feature type="transmembrane region" description="Helical" evidence="2">
    <location>
        <begin position="57"/>
        <end position="79"/>
    </location>
</feature>
<name>A0A1I0XNN9_9CELL</name>
<sequence length="135" mass="15282">MSSVDETESHLPPRHAPLPDLDGGGRRDDHRTPSPDEFVRVQDSEEFGDLRSTFRRFAFPMTAAFLAWYLLYVLLSTYATDLMSTPVLGSVNLGLLLGLGQFASTFLITYLYVRHANRRLDPSAERLRHELEGDL</sequence>
<dbReference type="Proteomes" id="UP000199012">
    <property type="component" value="Unassembled WGS sequence"/>
</dbReference>
<dbReference type="PANTHER" id="PTHR38441">
    <property type="entry name" value="INTEGRAL MEMBRANE PROTEIN-RELATED"/>
    <property type="match status" value="1"/>
</dbReference>
<keyword evidence="2" id="KW-1133">Transmembrane helix</keyword>
<evidence type="ECO:0000313" key="4">
    <source>
        <dbReference type="Proteomes" id="UP000199012"/>
    </source>
</evidence>
<dbReference type="AlphaFoldDB" id="A0A1I0XNN9"/>
<evidence type="ECO:0000313" key="3">
    <source>
        <dbReference type="EMBL" id="SFB02056.1"/>
    </source>
</evidence>
<feature type="compositionally biased region" description="Basic and acidic residues" evidence="1">
    <location>
        <begin position="23"/>
        <end position="38"/>
    </location>
</feature>
<dbReference type="SUPFAM" id="SSF103473">
    <property type="entry name" value="MFS general substrate transporter"/>
    <property type="match status" value="1"/>
</dbReference>
<dbReference type="EMBL" id="FOKA01000005">
    <property type="protein sequence ID" value="SFB02056.1"/>
    <property type="molecule type" value="Genomic_DNA"/>
</dbReference>
<dbReference type="Pfam" id="PF04341">
    <property type="entry name" value="DUF485"/>
    <property type="match status" value="1"/>
</dbReference>
<dbReference type="PANTHER" id="PTHR38441:SF1">
    <property type="entry name" value="MEMBRANE PROTEIN"/>
    <property type="match status" value="1"/>
</dbReference>
<reference evidence="3 4" key="1">
    <citation type="submission" date="2016-10" db="EMBL/GenBank/DDBJ databases">
        <authorList>
            <person name="de Groot N.N."/>
        </authorList>
    </citation>
    <scope>NUCLEOTIDE SEQUENCE [LARGE SCALE GENOMIC DNA]</scope>
    <source>
        <strain evidence="3 4">CGMCC 4.6945</strain>
    </source>
</reference>